<keyword evidence="1" id="KW-0812">Transmembrane</keyword>
<reference evidence="2" key="1">
    <citation type="submission" date="2023-06" db="EMBL/GenBank/DDBJ databases">
        <title>Multi-omics analyses reveal the molecular pathogenesis toolkit of Lasiodiplodia hormozganensis, a cross-kingdom pathogen.</title>
        <authorList>
            <person name="Felix C."/>
            <person name="Meneses R."/>
            <person name="Goncalves M.F.M."/>
            <person name="Tilleman L."/>
            <person name="Duarte A.S."/>
            <person name="Jorrin-Novo J.V."/>
            <person name="Van De Peer Y."/>
            <person name="Deforce D."/>
            <person name="Van Nieuwerburgh F."/>
            <person name="Esteves A.C."/>
            <person name="Alves A."/>
        </authorList>
    </citation>
    <scope>NUCLEOTIDE SEQUENCE</scope>
    <source>
        <strain evidence="2">CBS 339.90</strain>
    </source>
</reference>
<feature type="transmembrane region" description="Helical" evidence="1">
    <location>
        <begin position="111"/>
        <end position="130"/>
    </location>
</feature>
<evidence type="ECO:0000256" key="1">
    <source>
        <dbReference type="SAM" id="Phobius"/>
    </source>
</evidence>
<feature type="transmembrane region" description="Helical" evidence="1">
    <location>
        <begin position="150"/>
        <end position="176"/>
    </location>
</feature>
<evidence type="ECO:0000313" key="3">
    <source>
        <dbReference type="Proteomes" id="UP001175001"/>
    </source>
</evidence>
<protein>
    <submittedName>
        <fullName evidence="2">Uncharacterized protein</fullName>
    </submittedName>
</protein>
<proteinExistence type="predicted"/>
<dbReference type="AlphaFoldDB" id="A0AA40D7K2"/>
<keyword evidence="1" id="KW-0472">Membrane</keyword>
<comment type="caution">
    <text evidence="2">The sequence shown here is derived from an EMBL/GenBank/DDBJ whole genome shotgun (WGS) entry which is preliminary data.</text>
</comment>
<organism evidence="2 3">
    <name type="scientific">Lasiodiplodia hormozganensis</name>
    <dbReference type="NCBI Taxonomy" id="869390"/>
    <lineage>
        <taxon>Eukaryota</taxon>
        <taxon>Fungi</taxon>
        <taxon>Dikarya</taxon>
        <taxon>Ascomycota</taxon>
        <taxon>Pezizomycotina</taxon>
        <taxon>Dothideomycetes</taxon>
        <taxon>Dothideomycetes incertae sedis</taxon>
        <taxon>Botryosphaeriales</taxon>
        <taxon>Botryosphaeriaceae</taxon>
        <taxon>Lasiodiplodia</taxon>
    </lineage>
</organism>
<accession>A0AA40D7K2</accession>
<name>A0AA40D7K2_9PEZI</name>
<keyword evidence="3" id="KW-1185">Reference proteome</keyword>
<evidence type="ECO:0000313" key="2">
    <source>
        <dbReference type="EMBL" id="KAK0663154.1"/>
    </source>
</evidence>
<dbReference type="EMBL" id="JAUJDW010000004">
    <property type="protein sequence ID" value="KAK0663154.1"/>
    <property type="molecule type" value="Genomic_DNA"/>
</dbReference>
<dbReference type="Proteomes" id="UP001175001">
    <property type="component" value="Unassembled WGS sequence"/>
</dbReference>
<keyword evidence="1" id="KW-1133">Transmembrane helix</keyword>
<gene>
    <name evidence="2" type="ORF">DIS24_g1208</name>
</gene>
<sequence>MGLLRRRPAINKSDTSFEAFARLSLANDSDELLERLLCMQPIQNAAPWYEMKDAWGAHLWDIEPRCQIGGIVDDQVVTLDGVYGATIAWHCMEPVAFLMRETIARSRCKQLIGIVPQSLLAGLLLTLYNAPNLTAVGRFEVNLESLGTFLVWIGILTMVAAFLILLASPAMLLYIYSGKFWSTQAHFIGVQGRADLGMAERHLFGFNRGRLKWSTNGSTLSRHRLKDGECLPVPPDVTGDHASSRPGETLFTLIDTYSMTATCFYAERPPVAVMICGQEGGMQRAVLCSYDWRRQTFTRETVLRMKTLVLDRMFRVDRFRFALRRTTPVK</sequence>